<organism evidence="2 3">
    <name type="scientific">Aristolochia fimbriata</name>
    <name type="common">White veined hardy Dutchman's pipe vine</name>
    <dbReference type="NCBI Taxonomy" id="158543"/>
    <lineage>
        <taxon>Eukaryota</taxon>
        <taxon>Viridiplantae</taxon>
        <taxon>Streptophyta</taxon>
        <taxon>Embryophyta</taxon>
        <taxon>Tracheophyta</taxon>
        <taxon>Spermatophyta</taxon>
        <taxon>Magnoliopsida</taxon>
        <taxon>Magnoliidae</taxon>
        <taxon>Piperales</taxon>
        <taxon>Aristolochiaceae</taxon>
        <taxon>Aristolochia</taxon>
    </lineage>
</organism>
<evidence type="ECO:0000313" key="2">
    <source>
        <dbReference type="EMBL" id="KAG9448818.1"/>
    </source>
</evidence>
<reference evidence="2 3" key="1">
    <citation type="submission" date="2021-07" db="EMBL/GenBank/DDBJ databases">
        <title>The Aristolochia fimbriata genome: insights into angiosperm evolution, floral development and chemical biosynthesis.</title>
        <authorList>
            <person name="Jiao Y."/>
        </authorList>
    </citation>
    <scope>NUCLEOTIDE SEQUENCE [LARGE SCALE GENOMIC DNA]</scope>
    <source>
        <strain evidence="2">IBCAS-2021</strain>
        <tissue evidence="2">Leaf</tissue>
    </source>
</reference>
<keyword evidence="3" id="KW-1185">Reference proteome</keyword>
<comment type="caution">
    <text evidence="2">The sequence shown here is derived from an EMBL/GenBank/DDBJ whole genome shotgun (WGS) entry which is preliminary data.</text>
</comment>
<protein>
    <submittedName>
        <fullName evidence="2">Uncharacterized protein</fullName>
    </submittedName>
</protein>
<dbReference type="Proteomes" id="UP000825729">
    <property type="component" value="Unassembled WGS sequence"/>
</dbReference>
<dbReference type="AlphaFoldDB" id="A0AAV7ENK1"/>
<sequence length="106" mass="11739">MTYLSRAEKRGREAWAHFIEAHVIPDEQAKDIIAGAPRLHGRAPAFSRYRQPRTAFPPAHRLRAAIAVAPLAFLSSPSRVNAAAPRGRWQSHSRSDFCPAAEPVMS</sequence>
<evidence type="ECO:0000256" key="1">
    <source>
        <dbReference type="SAM" id="MobiDB-lite"/>
    </source>
</evidence>
<name>A0AAV7ENK1_ARIFI</name>
<evidence type="ECO:0000313" key="3">
    <source>
        <dbReference type="Proteomes" id="UP000825729"/>
    </source>
</evidence>
<accession>A0AAV7ENK1</accession>
<proteinExistence type="predicted"/>
<dbReference type="EMBL" id="JAINDJ010000004">
    <property type="protein sequence ID" value="KAG9448818.1"/>
    <property type="molecule type" value="Genomic_DNA"/>
</dbReference>
<feature type="region of interest" description="Disordered" evidence="1">
    <location>
        <begin position="85"/>
        <end position="106"/>
    </location>
</feature>
<gene>
    <name evidence="2" type="ORF">H6P81_008783</name>
</gene>